<accession>A0A6B0SPF1</accession>
<name>A0A6B0SPF1_9EURY</name>
<evidence type="ECO:0000313" key="2">
    <source>
        <dbReference type="EMBL" id="MXR21393.1"/>
    </source>
</evidence>
<feature type="non-terminal residue" evidence="2">
    <location>
        <position position="80"/>
    </location>
</feature>
<dbReference type="Pfam" id="PF03686">
    <property type="entry name" value="UPF0146"/>
    <property type="match status" value="1"/>
</dbReference>
<dbReference type="EMBL" id="WUUU01000107">
    <property type="protein sequence ID" value="MXR21393.1"/>
    <property type="molecule type" value="Genomic_DNA"/>
</dbReference>
<gene>
    <name evidence="2" type="ORF">GRX66_12540</name>
</gene>
<protein>
    <submittedName>
        <fullName evidence="2">Uncharacterized protein</fullName>
    </submittedName>
</protein>
<organism evidence="2 3">
    <name type="scientific">Halobacterium bonnevillei</name>
    <dbReference type="NCBI Taxonomy" id="2692200"/>
    <lineage>
        <taxon>Archaea</taxon>
        <taxon>Methanobacteriati</taxon>
        <taxon>Methanobacteriota</taxon>
        <taxon>Stenosarchaea group</taxon>
        <taxon>Halobacteria</taxon>
        <taxon>Halobacteriales</taxon>
        <taxon>Halobacteriaceae</taxon>
        <taxon>Halobacterium</taxon>
    </lineage>
</organism>
<comment type="caution">
    <text evidence="2">The sequence shown here is derived from an EMBL/GenBank/DDBJ whole genome shotgun (WGS) entry which is preliminary data.</text>
</comment>
<evidence type="ECO:0000256" key="1">
    <source>
        <dbReference type="ARBA" id="ARBA00006969"/>
    </source>
</evidence>
<sequence length="80" mass="8359">MGDPPAVVDLLAGYGRLVEVGVGRRGDVAAALADRGCDVTATDVHDREVPSGVRFVRDDVTDPDEAVYADADAVYALNCP</sequence>
<proteinExistence type="inferred from homology"/>
<dbReference type="SUPFAM" id="SSF53335">
    <property type="entry name" value="S-adenosyl-L-methionine-dependent methyltransferases"/>
    <property type="match status" value="1"/>
</dbReference>
<dbReference type="RefSeq" id="WP_267903086.1">
    <property type="nucleotide sequence ID" value="NZ_WUUU01000107.1"/>
</dbReference>
<keyword evidence="3" id="KW-1185">Reference proteome</keyword>
<comment type="similarity">
    <text evidence="1">Belongs to the UPF0146 family.</text>
</comment>
<dbReference type="Gene3D" id="3.40.50.150">
    <property type="entry name" value="Vaccinia Virus protein VP39"/>
    <property type="match status" value="1"/>
</dbReference>
<dbReference type="AlphaFoldDB" id="A0A6B0SPF1"/>
<dbReference type="InterPro" id="IPR005353">
    <property type="entry name" value="UPF0146"/>
</dbReference>
<reference evidence="2 3" key="1">
    <citation type="submission" date="2019-12" db="EMBL/GenBank/DDBJ databases">
        <title>Isolation and characterization of three novel carbon monoxide-oxidizing members of Halobacteria from salione crusts and soils.</title>
        <authorList>
            <person name="Myers M.R."/>
            <person name="King G.M."/>
        </authorList>
    </citation>
    <scope>NUCLEOTIDE SEQUENCE [LARGE SCALE GENOMIC DNA]</scope>
    <source>
        <strain evidence="2 3">PCN9</strain>
    </source>
</reference>
<dbReference type="InterPro" id="IPR029063">
    <property type="entry name" value="SAM-dependent_MTases_sf"/>
</dbReference>
<evidence type="ECO:0000313" key="3">
    <source>
        <dbReference type="Proteomes" id="UP000471521"/>
    </source>
</evidence>
<dbReference type="Proteomes" id="UP000471521">
    <property type="component" value="Unassembled WGS sequence"/>
</dbReference>